<organism evidence="2 3">
    <name type="scientific">Salix dunnii</name>
    <dbReference type="NCBI Taxonomy" id="1413687"/>
    <lineage>
        <taxon>Eukaryota</taxon>
        <taxon>Viridiplantae</taxon>
        <taxon>Streptophyta</taxon>
        <taxon>Embryophyta</taxon>
        <taxon>Tracheophyta</taxon>
        <taxon>Spermatophyta</taxon>
        <taxon>Magnoliopsida</taxon>
        <taxon>eudicotyledons</taxon>
        <taxon>Gunneridae</taxon>
        <taxon>Pentapetalae</taxon>
        <taxon>rosids</taxon>
        <taxon>fabids</taxon>
        <taxon>Malpighiales</taxon>
        <taxon>Salicaceae</taxon>
        <taxon>Saliceae</taxon>
        <taxon>Salix</taxon>
    </lineage>
</organism>
<accession>A0A835MGT4</accession>
<dbReference type="Proteomes" id="UP000657918">
    <property type="component" value="Unassembled WGS sequence"/>
</dbReference>
<gene>
    <name evidence="2" type="ORF">SADUNF_Sadunf17G0001200</name>
</gene>
<feature type="transmembrane region" description="Helical" evidence="1">
    <location>
        <begin position="185"/>
        <end position="208"/>
    </location>
</feature>
<evidence type="ECO:0000313" key="3">
    <source>
        <dbReference type="Proteomes" id="UP000657918"/>
    </source>
</evidence>
<proteinExistence type="predicted"/>
<feature type="transmembrane region" description="Helical" evidence="1">
    <location>
        <begin position="160"/>
        <end position="179"/>
    </location>
</feature>
<dbReference type="AlphaFoldDB" id="A0A835MGT4"/>
<keyword evidence="1" id="KW-1133">Transmembrane helix</keyword>
<protein>
    <submittedName>
        <fullName evidence="2">Uncharacterized protein</fullName>
    </submittedName>
</protein>
<keyword evidence="3" id="KW-1185">Reference proteome</keyword>
<sequence>MERLTLHLSMVKYYVQAINYSDSTIRLVDAAVQKDDCFSIPNHSLTEKDTSSCKNGSGTTYNYSPSCVIMEGHSYVLVGGDFKDVPDLCRVNLMYAVQNNMTNMSYTDIHDILADGFELKCTVDPSLLSLYAAGDLFNLFLEDEEECIIWIACRTKGSELIYFVKSFFFFFLSLCFYLTTSYCHYRYTTAPVLLSFLMLFLATTLALISKVRKRMGKREGLADGCNGRRRGTAHGEEMEDMAAAAGVLWLRARGRLLQLAVHGRKGDGERG</sequence>
<comment type="caution">
    <text evidence="2">The sequence shown here is derived from an EMBL/GenBank/DDBJ whole genome shotgun (WGS) entry which is preliminary data.</text>
</comment>
<keyword evidence="1" id="KW-0812">Transmembrane</keyword>
<evidence type="ECO:0000256" key="1">
    <source>
        <dbReference type="SAM" id="Phobius"/>
    </source>
</evidence>
<keyword evidence="1" id="KW-0472">Membrane</keyword>
<dbReference type="OrthoDB" id="1591964at2759"/>
<name>A0A835MGT4_9ROSI</name>
<dbReference type="EMBL" id="JADGMS010000017">
    <property type="protein sequence ID" value="KAF9663079.1"/>
    <property type="molecule type" value="Genomic_DNA"/>
</dbReference>
<evidence type="ECO:0000313" key="2">
    <source>
        <dbReference type="EMBL" id="KAF9663079.1"/>
    </source>
</evidence>
<reference evidence="2 3" key="1">
    <citation type="submission" date="2020-10" db="EMBL/GenBank/DDBJ databases">
        <title>Plant Genome Project.</title>
        <authorList>
            <person name="Zhang R.-G."/>
        </authorList>
    </citation>
    <scope>NUCLEOTIDE SEQUENCE [LARGE SCALE GENOMIC DNA]</scope>
    <source>
        <strain evidence="2">FAFU-HL-1</strain>
        <tissue evidence="2">Leaf</tissue>
    </source>
</reference>